<keyword evidence="4" id="KW-1185">Reference proteome</keyword>
<dbReference type="InterPro" id="IPR001005">
    <property type="entry name" value="SANT/Myb"/>
</dbReference>
<accession>A0ABP1KH43</accession>
<evidence type="ECO:0000259" key="2">
    <source>
        <dbReference type="PROSITE" id="PS51294"/>
    </source>
</evidence>
<gene>
    <name evidence="3" type="ORF">HINF_LOCUS49900</name>
</gene>
<dbReference type="SMART" id="SM00717">
    <property type="entry name" value="SANT"/>
    <property type="match status" value="2"/>
</dbReference>
<dbReference type="EMBL" id="CAXDID020000236">
    <property type="protein sequence ID" value="CAL6061833.1"/>
    <property type="molecule type" value="Genomic_DNA"/>
</dbReference>
<dbReference type="Proteomes" id="UP001642409">
    <property type="component" value="Unassembled WGS sequence"/>
</dbReference>
<name>A0ABP1KH43_9EUKA</name>
<reference evidence="3 4" key="1">
    <citation type="submission" date="2024-07" db="EMBL/GenBank/DDBJ databases">
        <authorList>
            <person name="Akdeniz Z."/>
        </authorList>
    </citation>
    <scope>NUCLEOTIDE SEQUENCE [LARGE SCALE GENOMIC DNA]</scope>
</reference>
<dbReference type="Pfam" id="PF13921">
    <property type="entry name" value="Myb_DNA-bind_6"/>
    <property type="match status" value="1"/>
</dbReference>
<organism evidence="3 4">
    <name type="scientific">Hexamita inflata</name>
    <dbReference type="NCBI Taxonomy" id="28002"/>
    <lineage>
        <taxon>Eukaryota</taxon>
        <taxon>Metamonada</taxon>
        <taxon>Diplomonadida</taxon>
        <taxon>Hexamitidae</taxon>
        <taxon>Hexamitinae</taxon>
        <taxon>Hexamita</taxon>
    </lineage>
</organism>
<feature type="domain" description="Myb-like" evidence="1">
    <location>
        <begin position="1"/>
        <end position="53"/>
    </location>
</feature>
<comment type="caution">
    <text evidence="3">The sequence shown here is derived from an EMBL/GenBank/DDBJ whole genome shotgun (WGS) entry which is preliminary data.</text>
</comment>
<dbReference type="CDD" id="cd00167">
    <property type="entry name" value="SANT"/>
    <property type="match status" value="1"/>
</dbReference>
<evidence type="ECO:0000259" key="1">
    <source>
        <dbReference type="PROSITE" id="PS50090"/>
    </source>
</evidence>
<dbReference type="SUPFAM" id="SSF46689">
    <property type="entry name" value="Homeodomain-like"/>
    <property type="match status" value="2"/>
</dbReference>
<feature type="domain" description="HTH myb-type" evidence="2">
    <location>
        <begin position="1"/>
        <end position="57"/>
    </location>
</feature>
<protein>
    <submittedName>
        <fullName evidence="3">Myb-like_DNA-binding domain-containing protein</fullName>
    </submittedName>
</protein>
<proteinExistence type="predicted"/>
<dbReference type="PROSITE" id="PS51294">
    <property type="entry name" value="HTH_MYB"/>
    <property type="match status" value="1"/>
</dbReference>
<sequence length="201" mass="24325">MQNTQKKWTDAEKQQLIQLVDKYTINKRTQWVQISKYLDRTANQCKTQYSLVINQKSAKQCNLQWSFKQKMQLVTDIVIYGKKWKLIKNIDFPEFTSEQLRQKYIHIKSNTQIREQMKHKIMNFQQINPKEFSEKQMETYIWLYNKFCCSQKSFDSLEQRMILKTMGLICENVDVTQVLSYIYEQLPPTYKKFIQNSSDQQ</sequence>
<evidence type="ECO:0000313" key="4">
    <source>
        <dbReference type="Proteomes" id="UP001642409"/>
    </source>
</evidence>
<dbReference type="InterPro" id="IPR017930">
    <property type="entry name" value="Myb_dom"/>
</dbReference>
<dbReference type="PROSITE" id="PS50090">
    <property type="entry name" value="MYB_LIKE"/>
    <property type="match status" value="1"/>
</dbReference>
<evidence type="ECO:0000313" key="3">
    <source>
        <dbReference type="EMBL" id="CAL6061833.1"/>
    </source>
</evidence>
<dbReference type="InterPro" id="IPR009057">
    <property type="entry name" value="Homeodomain-like_sf"/>
</dbReference>
<dbReference type="Gene3D" id="1.10.10.60">
    <property type="entry name" value="Homeodomain-like"/>
    <property type="match status" value="1"/>
</dbReference>